<feature type="transmembrane region" description="Helical" evidence="1">
    <location>
        <begin position="75"/>
        <end position="94"/>
    </location>
</feature>
<proteinExistence type="predicted"/>
<evidence type="ECO:0000256" key="1">
    <source>
        <dbReference type="SAM" id="Phobius"/>
    </source>
</evidence>
<feature type="transmembrane region" description="Helical" evidence="1">
    <location>
        <begin position="6"/>
        <end position="28"/>
    </location>
</feature>
<sequence length="265" mass="31016">MDITYTLALSFAVLGSVLSFLGIALRLLDKERRQQRAEQLLCLAVIAMFWHVFIYLLIFTGHIRLFPELYNKGIPLYYLIAPCAYYYTLFTLYPSAKISKYWVMHLLPFAFGVIDVIPYALASREKQVALLETVVVDLQMGFRHSYGFIDQKWHYLVKFMLAFVYLMAQWRLFYLFDPRESRIGAGARYTVLTFSIMYSLHLLLQSGLIVTILVNEMQGSFILKNTGQLVWVSLFFLLFSIWMFVSAAFHPFVVKRRIRIFKSNI</sequence>
<protein>
    <submittedName>
        <fullName evidence="2">Uncharacterized protein</fullName>
    </submittedName>
</protein>
<dbReference type="RefSeq" id="WP_136901809.1">
    <property type="nucleotide sequence ID" value="NZ_SUME01000005.1"/>
</dbReference>
<feature type="transmembrane region" description="Helical" evidence="1">
    <location>
        <begin position="40"/>
        <end position="63"/>
    </location>
</feature>
<comment type="caution">
    <text evidence="2">The sequence shown here is derived from an EMBL/GenBank/DDBJ whole genome shotgun (WGS) entry which is preliminary data.</text>
</comment>
<dbReference type="Proteomes" id="UP000306808">
    <property type="component" value="Unassembled WGS sequence"/>
</dbReference>
<accession>A0A4V6WHU8</accession>
<feature type="transmembrane region" description="Helical" evidence="1">
    <location>
        <begin position="155"/>
        <end position="177"/>
    </location>
</feature>
<keyword evidence="1" id="KW-0812">Transmembrane</keyword>
<dbReference type="OrthoDB" id="704028at2"/>
<reference evidence="2 3" key="1">
    <citation type="submission" date="2019-04" db="EMBL/GenBank/DDBJ databases">
        <title>Sphingobacterium olei sp. nov., isolated from oil-contaminated soil.</title>
        <authorList>
            <person name="Liu B."/>
        </authorList>
    </citation>
    <scope>NUCLEOTIDE SEQUENCE [LARGE SCALE GENOMIC DNA]</scope>
    <source>
        <strain evidence="2 3">HAL-9</strain>
    </source>
</reference>
<feature type="transmembrane region" description="Helical" evidence="1">
    <location>
        <begin position="189"/>
        <end position="214"/>
    </location>
</feature>
<organism evidence="2 3">
    <name type="scientific">Sphingobacterium olei</name>
    <dbReference type="NCBI Taxonomy" id="2571155"/>
    <lineage>
        <taxon>Bacteria</taxon>
        <taxon>Pseudomonadati</taxon>
        <taxon>Bacteroidota</taxon>
        <taxon>Sphingobacteriia</taxon>
        <taxon>Sphingobacteriales</taxon>
        <taxon>Sphingobacteriaceae</taxon>
        <taxon>Sphingobacterium</taxon>
    </lineage>
</organism>
<feature type="transmembrane region" description="Helical" evidence="1">
    <location>
        <begin position="101"/>
        <end position="121"/>
    </location>
</feature>
<feature type="transmembrane region" description="Helical" evidence="1">
    <location>
        <begin position="234"/>
        <end position="254"/>
    </location>
</feature>
<keyword evidence="1" id="KW-1133">Transmembrane helix</keyword>
<keyword evidence="1" id="KW-0472">Membrane</keyword>
<evidence type="ECO:0000313" key="3">
    <source>
        <dbReference type="Proteomes" id="UP000306808"/>
    </source>
</evidence>
<gene>
    <name evidence="2" type="ORF">FAZ15_13305</name>
</gene>
<dbReference type="AlphaFoldDB" id="A0A4V6WHU8"/>
<dbReference type="EMBL" id="SUME01000005">
    <property type="protein sequence ID" value="TJZ59868.1"/>
    <property type="molecule type" value="Genomic_DNA"/>
</dbReference>
<keyword evidence="3" id="KW-1185">Reference proteome</keyword>
<name>A0A4V6WHU8_9SPHI</name>
<evidence type="ECO:0000313" key="2">
    <source>
        <dbReference type="EMBL" id="TJZ59868.1"/>
    </source>
</evidence>